<keyword evidence="2" id="KW-1185">Reference proteome</keyword>
<protein>
    <submittedName>
        <fullName evidence="1">Uncharacterized protein</fullName>
    </submittedName>
</protein>
<dbReference type="RefSeq" id="WP_155250802.1">
    <property type="nucleotide sequence ID" value="NZ_JASJUT010000001.1"/>
</dbReference>
<comment type="caution">
    <text evidence="1">The sequence shown here is derived from an EMBL/GenBank/DDBJ whole genome shotgun (WGS) entry which is preliminary data.</text>
</comment>
<evidence type="ECO:0000313" key="2">
    <source>
        <dbReference type="Proteomes" id="UP001231915"/>
    </source>
</evidence>
<accession>A0ABT7EFL6</accession>
<sequence length="80" mass="9416">MTWFKSKAKCKACQVISVNIVHDKRLCNTLICHQDHLLICYRYEDVICSSKVLYDDAFYLRYKSGEACQVLADDKNIWHL</sequence>
<name>A0ABT7EFL6_9GAMM</name>
<dbReference type="Proteomes" id="UP001231915">
    <property type="component" value="Unassembled WGS sequence"/>
</dbReference>
<proteinExistence type="predicted"/>
<gene>
    <name evidence="1" type="ORF">QNM18_03190</name>
</gene>
<evidence type="ECO:0000313" key="1">
    <source>
        <dbReference type="EMBL" id="MDK2594074.1"/>
    </source>
</evidence>
<dbReference type="EMBL" id="JASJUT010000001">
    <property type="protein sequence ID" value="MDK2594074.1"/>
    <property type="molecule type" value="Genomic_DNA"/>
</dbReference>
<reference evidence="1 2" key="1">
    <citation type="submission" date="2023-05" db="EMBL/GenBank/DDBJ databases">
        <title>Pseudoalteromonas ardens sp. nov., Pseudoalteromonas obscura sp. nov., and Pseudoalteromonas umbrosa sp. nov., isolated from the coral Montipora capitata.</title>
        <authorList>
            <person name="Thomas E.M."/>
            <person name="Smith E.M."/>
            <person name="Papke E."/>
            <person name="Shlafstein M.D."/>
            <person name="Oline D.K."/>
            <person name="Videau P."/>
            <person name="Saw J.H."/>
            <person name="Strangman W.K."/>
            <person name="Ushijima B."/>
        </authorList>
    </citation>
    <scope>NUCLEOTIDE SEQUENCE [LARGE SCALE GENOMIC DNA]</scope>
    <source>
        <strain evidence="1 2">P94</strain>
    </source>
</reference>
<organism evidence="1 2">
    <name type="scientific">Pseudoalteromonas obscura</name>
    <dbReference type="NCBI Taxonomy" id="3048491"/>
    <lineage>
        <taxon>Bacteria</taxon>
        <taxon>Pseudomonadati</taxon>
        <taxon>Pseudomonadota</taxon>
        <taxon>Gammaproteobacteria</taxon>
        <taxon>Alteromonadales</taxon>
        <taxon>Pseudoalteromonadaceae</taxon>
        <taxon>Pseudoalteromonas</taxon>
    </lineage>
</organism>